<evidence type="ECO:0000256" key="1">
    <source>
        <dbReference type="SAM" id="SignalP"/>
    </source>
</evidence>
<feature type="signal peptide" evidence="1">
    <location>
        <begin position="1"/>
        <end position="16"/>
    </location>
</feature>
<accession>A0AAN8IME4</accession>
<dbReference type="EMBL" id="WIXE01012273">
    <property type="protein sequence ID" value="KAK5976053.1"/>
    <property type="molecule type" value="Genomic_DNA"/>
</dbReference>
<dbReference type="Pfam" id="PF23003">
    <property type="entry name" value="Fn1_2"/>
    <property type="match status" value="2"/>
</dbReference>
<evidence type="ECO:0000259" key="2">
    <source>
        <dbReference type="Pfam" id="PF23003"/>
    </source>
</evidence>
<dbReference type="PANTHER" id="PTHR35572">
    <property type="entry name" value="PROTEIN CBG04538-RELATED"/>
    <property type="match status" value="1"/>
</dbReference>
<keyword evidence="1" id="KW-0732">Signal</keyword>
<comment type="caution">
    <text evidence="3">The sequence shown here is derived from an EMBL/GenBank/DDBJ whole genome shotgun (WGS) entry which is preliminary data.</text>
</comment>
<reference evidence="3 4" key="1">
    <citation type="submission" date="2019-10" db="EMBL/GenBank/DDBJ databases">
        <title>Assembly and Annotation for the nematode Trichostrongylus colubriformis.</title>
        <authorList>
            <person name="Martin J."/>
        </authorList>
    </citation>
    <scope>NUCLEOTIDE SEQUENCE [LARGE SCALE GENOMIC DNA]</scope>
    <source>
        <strain evidence="3">G859</strain>
        <tissue evidence="3">Whole worm</tissue>
    </source>
</reference>
<dbReference type="Proteomes" id="UP001331761">
    <property type="component" value="Unassembled WGS sequence"/>
</dbReference>
<keyword evidence="4" id="KW-1185">Reference proteome</keyword>
<sequence>MIYGVLLSVLVVGVQSIVDHEDRQIILTAHGMSIDDVDNRIVIPIQDGRIPPLPCIMANAGKYEHGQTFTNKNFHYQCQNGTAEVVACIADDQSVIQLGRTFVRNGIMHKCTIVGDSVTYEQEAMCFDNGVHYSLGDTFRNGSFRLTCGRDGIAIEGEYDSYNSPACG</sequence>
<dbReference type="PANTHER" id="PTHR35572:SF4">
    <property type="entry name" value="PROTEIN CBG15747"/>
    <property type="match status" value="1"/>
</dbReference>
<dbReference type="InterPro" id="IPR040282">
    <property type="entry name" value="Mig-18-like"/>
</dbReference>
<feature type="domain" description="Abnormal cell migration protein 18-like fibronectin type I" evidence="2">
    <location>
        <begin position="55"/>
        <end position="118"/>
    </location>
</feature>
<evidence type="ECO:0000313" key="4">
    <source>
        <dbReference type="Proteomes" id="UP001331761"/>
    </source>
</evidence>
<feature type="chain" id="PRO_5043044062" description="Abnormal cell migration protein 18-like fibronectin type I domain-containing protein" evidence="1">
    <location>
        <begin position="17"/>
        <end position="168"/>
    </location>
</feature>
<evidence type="ECO:0000313" key="3">
    <source>
        <dbReference type="EMBL" id="KAK5976053.1"/>
    </source>
</evidence>
<gene>
    <name evidence="3" type="ORF">GCK32_017888</name>
</gene>
<protein>
    <recommendedName>
        <fullName evidence="2">Abnormal cell migration protein 18-like fibronectin type I domain-containing protein</fullName>
    </recommendedName>
</protein>
<dbReference type="AlphaFoldDB" id="A0AAN8IME4"/>
<proteinExistence type="predicted"/>
<feature type="domain" description="Abnormal cell migration protein 18-like fibronectin type I" evidence="2">
    <location>
        <begin position="126"/>
        <end position="152"/>
    </location>
</feature>
<organism evidence="3 4">
    <name type="scientific">Trichostrongylus colubriformis</name>
    <name type="common">Black scour worm</name>
    <dbReference type="NCBI Taxonomy" id="6319"/>
    <lineage>
        <taxon>Eukaryota</taxon>
        <taxon>Metazoa</taxon>
        <taxon>Ecdysozoa</taxon>
        <taxon>Nematoda</taxon>
        <taxon>Chromadorea</taxon>
        <taxon>Rhabditida</taxon>
        <taxon>Rhabditina</taxon>
        <taxon>Rhabditomorpha</taxon>
        <taxon>Strongyloidea</taxon>
        <taxon>Trichostrongylidae</taxon>
        <taxon>Trichostrongylus</taxon>
    </lineage>
</organism>
<name>A0AAN8IME4_TRICO</name>
<dbReference type="InterPro" id="IPR055119">
    <property type="entry name" value="Mig18_Fn1"/>
</dbReference>